<evidence type="ECO:0000313" key="2">
    <source>
        <dbReference type="Proteomes" id="UP000441455"/>
    </source>
</evidence>
<dbReference type="AlphaFoldDB" id="A0A6N7VKB4"/>
<evidence type="ECO:0000313" key="1">
    <source>
        <dbReference type="EMBL" id="MSS82139.1"/>
    </source>
</evidence>
<protein>
    <submittedName>
        <fullName evidence="1">Uncharacterized protein</fullName>
    </submittedName>
</protein>
<dbReference type="EMBL" id="VULN01000007">
    <property type="protein sequence ID" value="MSS82139.1"/>
    <property type="molecule type" value="Genomic_DNA"/>
</dbReference>
<dbReference type="Proteomes" id="UP000441455">
    <property type="component" value="Unassembled WGS sequence"/>
</dbReference>
<proteinExistence type="predicted"/>
<dbReference type="RefSeq" id="WP_154488057.1">
    <property type="nucleotide sequence ID" value="NZ_VULN01000007.1"/>
</dbReference>
<sequence>MYIYVGKPISEVKYRCKVVEDQIDDFQLYKNLYAIPKKVYHNYFSNRDEYIKLEFEYEYPYGTFMLESLRNHGFGQVQIQARTSRELQNIINSIERAMRNGGKR</sequence>
<accession>A0A6N7VKB4</accession>
<organism evidence="1 2">
    <name type="scientific">Acidaminococcus fermentans</name>
    <dbReference type="NCBI Taxonomy" id="905"/>
    <lineage>
        <taxon>Bacteria</taxon>
        <taxon>Bacillati</taxon>
        <taxon>Bacillota</taxon>
        <taxon>Negativicutes</taxon>
        <taxon>Acidaminococcales</taxon>
        <taxon>Acidaminococcaceae</taxon>
        <taxon>Acidaminococcus</taxon>
    </lineage>
</organism>
<reference evidence="1 2" key="1">
    <citation type="submission" date="2019-08" db="EMBL/GenBank/DDBJ databases">
        <title>In-depth cultivation of the pig gut microbiome towards novel bacterial diversity and tailored functional studies.</title>
        <authorList>
            <person name="Wylensek D."/>
            <person name="Hitch T.C.A."/>
            <person name="Clavel T."/>
        </authorList>
    </citation>
    <scope>NUCLEOTIDE SEQUENCE [LARGE SCALE GENOMIC DNA]</scope>
    <source>
        <strain evidence="1 2">WCA-389-WT-5B</strain>
    </source>
</reference>
<name>A0A6N7VKB4_ACIFE</name>
<gene>
    <name evidence="1" type="ORF">FX155_05970</name>
</gene>
<comment type="caution">
    <text evidence="1">The sequence shown here is derived from an EMBL/GenBank/DDBJ whole genome shotgun (WGS) entry which is preliminary data.</text>
</comment>